<proteinExistence type="predicted"/>
<gene>
    <name evidence="2" type="ORF">COS38_00370</name>
</gene>
<evidence type="ECO:0000313" key="2">
    <source>
        <dbReference type="EMBL" id="PIV25657.1"/>
    </source>
</evidence>
<sequence length="300" mass="34843">MTIQGGIKMGNSISTGWQILPFRHTDVSPNLSQNLSALDLKHYKHQNGATEGEIERFIAWHLPTTIHTSLTMPICQSKLPTINFWLNWKIQNTDLPDVALIVSYRQELQALKKIINSHSGQNVWSEAFERIKQDAKEKKLTYKEYIQVDFNVLYAPKDLPTAMRSKALERLVWMHCLASYNCGDFPPSNSKKFDVILNPSGNRILGIYVSPMVVTKYMGDYAFADEDCVARWYQGNKSILLCHYEKMNDKQARALDCINEWTRFQEQKQKHMKEVAEFRKTQQSRMRKSTEQQIDEAFDL</sequence>
<organism evidence="2 3">
    <name type="scientific">Candidatus Berkelbacteria bacterium CG03_land_8_20_14_0_80_40_36</name>
    <dbReference type="NCBI Taxonomy" id="1974509"/>
    <lineage>
        <taxon>Bacteria</taxon>
        <taxon>Candidatus Berkelbacteria</taxon>
    </lineage>
</organism>
<reference evidence="3" key="1">
    <citation type="submission" date="2017-09" db="EMBL/GenBank/DDBJ databases">
        <title>Depth-based differentiation of microbial function through sediment-hosted aquifers and enrichment of novel symbionts in the deep terrestrial subsurface.</title>
        <authorList>
            <person name="Probst A.J."/>
            <person name="Ladd B."/>
            <person name="Jarett J.K."/>
            <person name="Geller-Mcgrath D.E."/>
            <person name="Sieber C.M.K."/>
            <person name="Emerson J.B."/>
            <person name="Anantharaman K."/>
            <person name="Thomas B.C."/>
            <person name="Malmstrom R."/>
            <person name="Stieglmeier M."/>
            <person name="Klingl A."/>
            <person name="Woyke T."/>
            <person name="Ryan C.M."/>
            <person name="Banfield J.F."/>
        </authorList>
    </citation>
    <scope>NUCLEOTIDE SEQUENCE [LARGE SCALE GENOMIC DNA]</scope>
</reference>
<feature type="region of interest" description="Disordered" evidence="1">
    <location>
        <begin position="281"/>
        <end position="300"/>
    </location>
</feature>
<protein>
    <submittedName>
        <fullName evidence="2">Uncharacterized protein</fullName>
    </submittedName>
</protein>
<name>A0A2M7CJ31_9BACT</name>
<dbReference type="AlphaFoldDB" id="A0A2M7CJ31"/>
<comment type="caution">
    <text evidence="2">The sequence shown here is derived from an EMBL/GenBank/DDBJ whole genome shotgun (WGS) entry which is preliminary data.</text>
</comment>
<evidence type="ECO:0000256" key="1">
    <source>
        <dbReference type="SAM" id="MobiDB-lite"/>
    </source>
</evidence>
<dbReference type="EMBL" id="PEUM01000011">
    <property type="protein sequence ID" value="PIV25657.1"/>
    <property type="molecule type" value="Genomic_DNA"/>
</dbReference>
<dbReference type="Proteomes" id="UP000229966">
    <property type="component" value="Unassembled WGS sequence"/>
</dbReference>
<evidence type="ECO:0000313" key="3">
    <source>
        <dbReference type="Proteomes" id="UP000229966"/>
    </source>
</evidence>
<accession>A0A2M7CJ31</accession>